<protein>
    <submittedName>
        <fullName evidence="1">Uncharacterized protein</fullName>
    </submittedName>
</protein>
<reference evidence="1" key="1">
    <citation type="submission" date="2018-05" db="EMBL/GenBank/DDBJ databases">
        <authorList>
            <person name="Lanie J.A."/>
            <person name="Ng W.-L."/>
            <person name="Kazmierczak K.M."/>
            <person name="Andrzejewski T.M."/>
            <person name="Davidsen T.M."/>
            <person name="Wayne K.J."/>
            <person name="Tettelin H."/>
            <person name="Glass J.I."/>
            <person name="Rusch D."/>
            <person name="Podicherti R."/>
            <person name="Tsui H.-C.T."/>
            <person name="Winkler M.E."/>
        </authorList>
    </citation>
    <scope>NUCLEOTIDE SEQUENCE</scope>
</reference>
<sequence length="45" mass="5391">MSFFLIFHLTKIITTINQDVHTRCFEELAYGSLVFQLFCDDIEKY</sequence>
<evidence type="ECO:0000313" key="1">
    <source>
        <dbReference type="EMBL" id="SVA57934.1"/>
    </source>
</evidence>
<dbReference type="AlphaFoldDB" id="A0A381WZM5"/>
<organism evidence="1">
    <name type="scientific">marine metagenome</name>
    <dbReference type="NCBI Taxonomy" id="408172"/>
    <lineage>
        <taxon>unclassified sequences</taxon>
        <taxon>metagenomes</taxon>
        <taxon>ecological metagenomes</taxon>
    </lineage>
</organism>
<name>A0A381WZM5_9ZZZZ</name>
<gene>
    <name evidence="1" type="ORF">METZ01_LOCUS110788</name>
</gene>
<accession>A0A381WZM5</accession>
<proteinExistence type="predicted"/>
<dbReference type="EMBL" id="UINC01013403">
    <property type="protein sequence ID" value="SVA57934.1"/>
    <property type="molecule type" value="Genomic_DNA"/>
</dbReference>